<dbReference type="Pfam" id="PF13271">
    <property type="entry name" value="DUF4062"/>
    <property type="match status" value="1"/>
</dbReference>
<proteinExistence type="predicted"/>
<dbReference type="AlphaFoldDB" id="A0A1U7CJ34"/>
<organism evidence="4 5">
    <name type="scientific">Paludisphaera borealis</name>
    <dbReference type="NCBI Taxonomy" id="1387353"/>
    <lineage>
        <taxon>Bacteria</taxon>
        <taxon>Pseudomonadati</taxon>
        <taxon>Planctomycetota</taxon>
        <taxon>Planctomycetia</taxon>
        <taxon>Isosphaerales</taxon>
        <taxon>Isosphaeraceae</taxon>
        <taxon>Paludisphaera</taxon>
    </lineage>
</organism>
<dbReference type="Proteomes" id="UP000186309">
    <property type="component" value="Chromosome"/>
</dbReference>
<dbReference type="STRING" id="1387353.BSF38_00329"/>
<dbReference type="PANTHER" id="PTHR19860">
    <property type="entry name" value="DDB1- AND CUL4-ASSOCIATED FACTOR 12-RELATED"/>
    <property type="match status" value="1"/>
</dbReference>
<reference evidence="5" key="1">
    <citation type="submission" date="2016-12" db="EMBL/GenBank/DDBJ databases">
        <title>Comparative genomics of four Isosphaeraceae planctomycetes: a common pool of plasmids and glycoside hydrolase genes.</title>
        <authorList>
            <person name="Ivanova A."/>
        </authorList>
    </citation>
    <scope>NUCLEOTIDE SEQUENCE [LARGE SCALE GENOMIC DNA]</scope>
    <source>
        <strain evidence="5">PX4</strain>
    </source>
</reference>
<sequence length="210" mass="23734">MNEAHALLTGVQRRRVIRLFVSSTFRDFQAERELLAKNVFSQLRALCESRGIACCEVDLRWGITAEEARRDEVLTICLQEVQECQPYFIAMLGERYGWVPKVFPAALLVEHPWLAGLEGLSVTELEIILATLKTARDASLAPPKWGSWSCRISRRWSTASFPRPRLPTRCGASQTPTIRSRPPRRMSSSGVSTRWTTSTLTPTGSGRRSW</sequence>
<dbReference type="GO" id="GO:0080008">
    <property type="term" value="C:Cul4-RING E3 ubiquitin ligase complex"/>
    <property type="evidence" value="ECO:0007669"/>
    <property type="project" value="TreeGrafter"/>
</dbReference>
<feature type="compositionally biased region" description="Low complexity" evidence="2">
    <location>
        <begin position="185"/>
        <end position="210"/>
    </location>
</feature>
<accession>A0A1U7CJ34</accession>
<evidence type="ECO:0000313" key="5">
    <source>
        <dbReference type="Proteomes" id="UP000186309"/>
    </source>
</evidence>
<keyword evidence="1" id="KW-0677">Repeat</keyword>
<keyword evidence="5" id="KW-1185">Reference proteome</keyword>
<evidence type="ECO:0000313" key="4">
    <source>
        <dbReference type="EMBL" id="APW58918.1"/>
    </source>
</evidence>
<dbReference type="OrthoDB" id="250107at2"/>
<gene>
    <name evidence="4" type="ORF">BSF38_00329</name>
</gene>
<evidence type="ECO:0000256" key="2">
    <source>
        <dbReference type="SAM" id="MobiDB-lite"/>
    </source>
</evidence>
<dbReference type="EMBL" id="CP019082">
    <property type="protein sequence ID" value="APW58918.1"/>
    <property type="molecule type" value="Genomic_DNA"/>
</dbReference>
<evidence type="ECO:0000256" key="1">
    <source>
        <dbReference type="ARBA" id="ARBA00022737"/>
    </source>
</evidence>
<dbReference type="PANTHER" id="PTHR19860:SF40">
    <property type="entry name" value="WD40 REPEAT-CONTAINING PROTEIN"/>
    <property type="match status" value="1"/>
</dbReference>
<name>A0A1U7CJ34_9BACT</name>
<feature type="region of interest" description="Disordered" evidence="2">
    <location>
        <begin position="167"/>
        <end position="210"/>
    </location>
</feature>
<evidence type="ECO:0000259" key="3">
    <source>
        <dbReference type="Pfam" id="PF13271"/>
    </source>
</evidence>
<feature type="domain" description="DUF4062" evidence="3">
    <location>
        <begin position="18"/>
        <end position="127"/>
    </location>
</feature>
<dbReference type="KEGG" id="pbor:BSF38_00329"/>
<dbReference type="InterPro" id="IPR025139">
    <property type="entry name" value="DUF4062"/>
</dbReference>
<protein>
    <recommendedName>
        <fullName evidence="3">DUF4062 domain-containing protein</fullName>
    </recommendedName>
</protein>
<dbReference type="InterPro" id="IPR051191">
    <property type="entry name" value="DCAF12"/>
</dbReference>